<dbReference type="Pfam" id="PF00211">
    <property type="entry name" value="Guanylate_cyc"/>
    <property type="match status" value="1"/>
</dbReference>
<dbReference type="InterPro" id="IPR001054">
    <property type="entry name" value="A/G_cyclase"/>
</dbReference>
<feature type="compositionally biased region" description="Pro residues" evidence="1">
    <location>
        <begin position="189"/>
        <end position="198"/>
    </location>
</feature>
<dbReference type="KEGG" id="cvr:CHLNCDRAFT_132869"/>
<gene>
    <name evidence="4" type="ORF">CHLNCDRAFT_132869</name>
</gene>
<dbReference type="GeneID" id="17359213"/>
<dbReference type="InParanoid" id="E1Z3M8"/>
<proteinExistence type="predicted"/>
<dbReference type="eggNOG" id="ENOG502QQYF">
    <property type="taxonomic scope" value="Eukaryota"/>
</dbReference>
<evidence type="ECO:0000256" key="1">
    <source>
        <dbReference type="SAM" id="MobiDB-lite"/>
    </source>
</evidence>
<keyword evidence="2" id="KW-1133">Transmembrane helix</keyword>
<organism evidence="5">
    <name type="scientific">Chlorella variabilis</name>
    <name type="common">Green alga</name>
    <dbReference type="NCBI Taxonomy" id="554065"/>
    <lineage>
        <taxon>Eukaryota</taxon>
        <taxon>Viridiplantae</taxon>
        <taxon>Chlorophyta</taxon>
        <taxon>core chlorophytes</taxon>
        <taxon>Trebouxiophyceae</taxon>
        <taxon>Chlorellales</taxon>
        <taxon>Chlorellaceae</taxon>
        <taxon>Chlorella clade</taxon>
        <taxon>Chlorella</taxon>
    </lineage>
</organism>
<reference evidence="4 5" key="1">
    <citation type="journal article" date="2010" name="Plant Cell">
        <title>The Chlorella variabilis NC64A genome reveals adaptation to photosymbiosis, coevolution with viruses, and cryptic sex.</title>
        <authorList>
            <person name="Blanc G."/>
            <person name="Duncan G."/>
            <person name="Agarkova I."/>
            <person name="Borodovsky M."/>
            <person name="Gurnon J."/>
            <person name="Kuo A."/>
            <person name="Lindquist E."/>
            <person name="Lucas S."/>
            <person name="Pangilinan J."/>
            <person name="Polle J."/>
            <person name="Salamov A."/>
            <person name="Terry A."/>
            <person name="Yamada T."/>
            <person name="Dunigan D.D."/>
            <person name="Grigoriev I.V."/>
            <person name="Claverie J.M."/>
            <person name="Van Etten J.L."/>
        </authorList>
    </citation>
    <scope>NUCLEOTIDE SEQUENCE [LARGE SCALE GENOMIC DNA]</scope>
    <source>
        <strain evidence="4 5">NC64A</strain>
    </source>
</reference>
<sequence length="1103" mass="116312">MLRKLSSALSLERPVSPRIHPAAAVPPADGGEAAAAAEAAAAEAAAAEEADGLEAPSLRAESLRATYGYQPTVSVVVQQEASEGGMPDSRATHPAPGEAEHTAAAAEQGQPPPLPPPPVRVPVVALTVAAGDVAAAAAAAPAGGRQQAAADGGTPIAAYKRRGQRISFADVPSISPPPPPPAAAAGPAKPAPLQPTGPPSHAGPRKSLTRTSLLAIPMYPVARLSRHDSEGTGDDRKSSVFDLLDRKGGKPQARWRAGLNAFLQSGACLASSLLLTIMILYSDSLRQACTPKSADPYFLAFTIFVLVAFCLEAAASCLANPHYAKSFYFVVDVVSSASILLDIPAIMDPVINSVSAVQYCMVYRPANDGNGDMQQRGGLENAAQITAASTRAARLAQVTKWLRLFRIMRLWAFYFKHKQYIIDRRTFFEAELEASSQSRVGEKLTELTIRKVVIMVLIVMFAMPVFDVSVGYYGGPPMLDNGGLSMLHVSYGALGNSSAFQASLEVYIEETPYRLGRGHTGQMTDLVVFNNTFVSVPGGVEGLRTTEFANYTMQSGSGCAGGDGPCDVSFATFNVHWDSQIQGLLEIGRTTFIIIILLMGAVWFIADTDRLVLQPLERMVALVKEVSENPLAKVSQLAGGRNGACPAKGGVSAAASISSKQDKALETQVLESSIQKICSLLSVGFGEAGAEVIADNIRSGGDLNPMVPGRKVAAIFGFCDIRSFTDATEVLQEDVMEFVNSIAQIVHHEVSLHGGAANKNIGDAFLLVWKLPGSRREAGRSSLSRTRSQGSGISRMSRASSSRISMLMGCDREPERKEEAANIADQALASFIIIQASGGTAVPPVAALKRSAKLKEFCSREDLSRRLPGYQVNMGFGLHVGWAIEGAIGSEHKIDASYLSPHVNMASRLEAATKQYGASILLSDDFVRMLSPGVRALVRQVDCVTVKGSTKPVGLFTYDVDLGGLQGLRLSQQKSLMRLASATSSVAEDAAAGAAAAAAAAVAADKAAVLAATAAAAGKHPDIVMSRGADADFLAKFGAGFEAYRSGDWAAARGVFMETLTMRQDRAGVPIQDGPSATLLRVMAGHDFRAPVSWAGFRELTEK</sequence>
<feature type="transmembrane region" description="Helical" evidence="2">
    <location>
        <begin position="452"/>
        <end position="474"/>
    </location>
</feature>
<evidence type="ECO:0000313" key="5">
    <source>
        <dbReference type="Proteomes" id="UP000008141"/>
    </source>
</evidence>
<dbReference type="GO" id="GO:0035556">
    <property type="term" value="P:intracellular signal transduction"/>
    <property type="evidence" value="ECO:0007669"/>
    <property type="project" value="InterPro"/>
</dbReference>
<feature type="compositionally biased region" description="Low complexity" evidence="1">
    <location>
        <begin position="93"/>
        <end position="109"/>
    </location>
</feature>
<dbReference type="PANTHER" id="PTHR43336:SF3">
    <property type="entry name" value="GUANYLATE CYCLASE DOMAIN-CONTAINING PROTEIN"/>
    <property type="match status" value="1"/>
</dbReference>
<dbReference type="Gene3D" id="3.30.70.1230">
    <property type="entry name" value="Nucleotide cyclase"/>
    <property type="match status" value="1"/>
</dbReference>
<dbReference type="AlphaFoldDB" id="E1Z3M8"/>
<evidence type="ECO:0000259" key="3">
    <source>
        <dbReference type="PROSITE" id="PS50125"/>
    </source>
</evidence>
<dbReference type="GO" id="GO:0009190">
    <property type="term" value="P:cyclic nucleotide biosynthetic process"/>
    <property type="evidence" value="ECO:0007669"/>
    <property type="project" value="InterPro"/>
</dbReference>
<keyword evidence="2" id="KW-0812">Transmembrane</keyword>
<dbReference type="PANTHER" id="PTHR43336">
    <property type="entry name" value="OXYGEN SENSOR HISTIDINE KINASE RESPONSE REGULATOR DEVS/DOSS"/>
    <property type="match status" value="1"/>
</dbReference>
<dbReference type="PROSITE" id="PS50125">
    <property type="entry name" value="GUANYLATE_CYCLASE_2"/>
    <property type="match status" value="1"/>
</dbReference>
<feature type="region of interest" description="Disordered" evidence="1">
    <location>
        <begin position="79"/>
        <end position="118"/>
    </location>
</feature>
<dbReference type="InterPro" id="IPR029787">
    <property type="entry name" value="Nucleotide_cyclase"/>
</dbReference>
<feature type="compositionally biased region" description="Low complexity" evidence="1">
    <location>
        <begin position="790"/>
        <end position="802"/>
    </location>
</feature>
<evidence type="ECO:0000256" key="2">
    <source>
        <dbReference type="SAM" id="Phobius"/>
    </source>
</evidence>
<dbReference type="EMBL" id="GL433835">
    <property type="protein sequence ID" value="EFN59557.1"/>
    <property type="molecule type" value="Genomic_DNA"/>
</dbReference>
<dbReference type="CDD" id="cd07302">
    <property type="entry name" value="CHD"/>
    <property type="match status" value="1"/>
</dbReference>
<feature type="transmembrane region" description="Helical" evidence="2">
    <location>
        <begin position="297"/>
        <end position="319"/>
    </location>
</feature>
<feature type="region of interest" description="Disordered" evidence="1">
    <location>
        <begin position="169"/>
        <end position="206"/>
    </location>
</feature>
<dbReference type="RefSeq" id="XP_005851659.1">
    <property type="nucleotide sequence ID" value="XM_005851597.1"/>
</dbReference>
<name>E1Z3M8_CHLVA</name>
<feature type="region of interest" description="Disordered" evidence="1">
    <location>
        <begin position="779"/>
        <end position="802"/>
    </location>
</feature>
<evidence type="ECO:0000313" key="4">
    <source>
        <dbReference type="EMBL" id="EFN59557.1"/>
    </source>
</evidence>
<accession>E1Z3M8</accession>
<feature type="region of interest" description="Disordered" evidence="1">
    <location>
        <begin position="1"/>
        <end position="57"/>
    </location>
</feature>
<feature type="transmembrane region" description="Helical" evidence="2">
    <location>
        <begin position="257"/>
        <end position="281"/>
    </location>
</feature>
<protein>
    <recommendedName>
        <fullName evidence="3">Guanylate cyclase domain-containing protein</fullName>
    </recommendedName>
</protein>
<dbReference type="Proteomes" id="UP000008141">
    <property type="component" value="Unassembled WGS sequence"/>
</dbReference>
<dbReference type="STRING" id="554065.E1Z3M8"/>
<feature type="compositionally biased region" description="Low complexity" evidence="1">
    <location>
        <begin position="21"/>
        <end position="45"/>
    </location>
</feature>
<feature type="domain" description="Guanylate cyclase" evidence="3">
    <location>
        <begin position="715"/>
        <end position="910"/>
    </location>
</feature>
<dbReference type="SUPFAM" id="SSF55073">
    <property type="entry name" value="Nucleotide cyclase"/>
    <property type="match status" value="1"/>
</dbReference>
<keyword evidence="5" id="KW-1185">Reference proteome</keyword>
<dbReference type="OrthoDB" id="60033at2759"/>
<dbReference type="OMA" id="DWKGYRY"/>
<keyword evidence="2" id="KW-0472">Membrane</keyword>